<dbReference type="InterPro" id="IPR036736">
    <property type="entry name" value="ACP-like_sf"/>
</dbReference>
<evidence type="ECO:0000259" key="4">
    <source>
        <dbReference type="PROSITE" id="PS50075"/>
    </source>
</evidence>
<comment type="PTM">
    <text evidence="3">4'-phosphopantetheine is transferred from CoA to a specific serine of apo-ACP by AcpS. This modification is essential for activity because fatty acids are bound in thioester linkage to the sulfhydryl of the prosthetic group.</text>
</comment>
<dbReference type="PROSITE" id="PS50075">
    <property type="entry name" value="CARRIER"/>
    <property type="match status" value="1"/>
</dbReference>
<dbReference type="GO" id="GO:0000036">
    <property type="term" value="F:acyl carrier activity"/>
    <property type="evidence" value="ECO:0007669"/>
    <property type="project" value="UniProtKB-UniRule"/>
</dbReference>
<keyword evidence="6" id="KW-1185">Reference proteome</keyword>
<keyword evidence="2 3" id="KW-0597">Phosphoprotein</keyword>
<comment type="pathway">
    <text evidence="3">Lipid metabolism; fatty acid biosynthesis.</text>
</comment>
<evidence type="ECO:0000313" key="6">
    <source>
        <dbReference type="Proteomes" id="UP000267585"/>
    </source>
</evidence>
<dbReference type="OrthoDB" id="771003at2"/>
<protein>
    <recommendedName>
        <fullName evidence="3">Acyl carrier protein</fullName>
        <shortName evidence="3">ACP</shortName>
    </recommendedName>
</protein>
<keyword evidence="3" id="KW-0443">Lipid metabolism</keyword>
<dbReference type="InterPro" id="IPR003231">
    <property type="entry name" value="ACP"/>
</dbReference>
<dbReference type="GO" id="GO:0005737">
    <property type="term" value="C:cytoplasm"/>
    <property type="evidence" value="ECO:0007669"/>
    <property type="project" value="UniProtKB-SubCell"/>
</dbReference>
<dbReference type="Proteomes" id="UP000267585">
    <property type="component" value="Unassembled WGS sequence"/>
</dbReference>
<gene>
    <name evidence="3" type="primary">acpP</name>
    <name evidence="5" type="ORF">EHW67_17905</name>
</gene>
<proteinExistence type="inferred from homology"/>
<name>A0A3S0ACP3_9FLAO</name>
<keyword evidence="3" id="KW-0276">Fatty acid metabolism</keyword>
<keyword evidence="3" id="KW-0444">Lipid biosynthesis</keyword>
<dbReference type="Pfam" id="PF00550">
    <property type="entry name" value="PP-binding"/>
    <property type="match status" value="1"/>
</dbReference>
<keyword evidence="3" id="KW-0275">Fatty acid biosynthesis</keyword>
<dbReference type="UniPathway" id="UPA00094"/>
<comment type="caution">
    <text evidence="5">The sequence shown here is derived from an EMBL/GenBank/DDBJ whole genome shotgun (WGS) entry which is preliminary data.</text>
</comment>
<feature type="domain" description="Carrier" evidence="4">
    <location>
        <begin position="4"/>
        <end position="81"/>
    </location>
</feature>
<evidence type="ECO:0000256" key="2">
    <source>
        <dbReference type="ARBA" id="ARBA00022553"/>
    </source>
</evidence>
<dbReference type="EMBL" id="RQPJ01000021">
    <property type="protein sequence ID" value="RTE52452.1"/>
    <property type="molecule type" value="Genomic_DNA"/>
</dbReference>
<dbReference type="AlphaFoldDB" id="A0A3S0ACP3"/>
<dbReference type="HAMAP" id="MF_01217">
    <property type="entry name" value="Acyl_carrier"/>
    <property type="match status" value="1"/>
</dbReference>
<organism evidence="5 6">
    <name type="scientific">Arenibacter aquaticus</name>
    <dbReference type="NCBI Taxonomy" id="2489054"/>
    <lineage>
        <taxon>Bacteria</taxon>
        <taxon>Pseudomonadati</taxon>
        <taxon>Bacteroidota</taxon>
        <taxon>Flavobacteriia</taxon>
        <taxon>Flavobacteriales</taxon>
        <taxon>Flavobacteriaceae</taxon>
        <taxon>Arenibacter</taxon>
    </lineage>
</organism>
<sequence length="86" mass="9827">MDKKEQFKKVKEIVTVYLPEDVPKEAISKESNLINELNINSANMVDIVLDVEDAFGIRLENSDMDQIHTIEDALNIINQKVVNKNN</sequence>
<dbReference type="InterPro" id="IPR009081">
    <property type="entry name" value="PP-bd_ACP"/>
</dbReference>
<evidence type="ECO:0000256" key="1">
    <source>
        <dbReference type="ARBA" id="ARBA00022450"/>
    </source>
</evidence>
<keyword evidence="3" id="KW-0963">Cytoplasm</keyword>
<reference evidence="5 6" key="1">
    <citation type="submission" date="2018-11" db="EMBL/GenBank/DDBJ databases">
        <title>Arenibacter aquaticus sp.nov., a marine bacterium isolated from surface seawater in the South China Sea.</title>
        <authorList>
            <person name="Guo J."/>
            <person name="Sun J."/>
        </authorList>
    </citation>
    <scope>NUCLEOTIDE SEQUENCE [LARGE SCALE GENOMIC DNA]</scope>
    <source>
        <strain evidence="5 6">GUO666</strain>
    </source>
</reference>
<evidence type="ECO:0000256" key="3">
    <source>
        <dbReference type="HAMAP-Rule" id="MF_01217"/>
    </source>
</evidence>
<evidence type="ECO:0000313" key="5">
    <source>
        <dbReference type="EMBL" id="RTE52452.1"/>
    </source>
</evidence>
<feature type="modified residue" description="O-(pantetheine 4'-phosphoryl)serine" evidence="3">
    <location>
        <position position="41"/>
    </location>
</feature>
<keyword evidence="1 3" id="KW-0596">Phosphopantetheine</keyword>
<comment type="function">
    <text evidence="3">Carrier of the growing fatty acid chain in fatty acid biosynthesis.</text>
</comment>
<dbReference type="Gene3D" id="1.10.1200.10">
    <property type="entry name" value="ACP-like"/>
    <property type="match status" value="1"/>
</dbReference>
<comment type="subcellular location">
    <subcellularLocation>
        <location evidence="3">Cytoplasm</location>
    </subcellularLocation>
</comment>
<accession>A0A3S0ACP3</accession>
<comment type="similarity">
    <text evidence="3">Belongs to the acyl carrier protein (ACP) family.</text>
</comment>
<dbReference type="SUPFAM" id="SSF47336">
    <property type="entry name" value="ACP-like"/>
    <property type="match status" value="1"/>
</dbReference>